<accession>A0A0K1Q5V8</accession>
<feature type="signal peptide" evidence="1">
    <location>
        <begin position="1"/>
        <end position="19"/>
    </location>
</feature>
<gene>
    <name evidence="2" type="ORF">AKJ09_07710</name>
</gene>
<dbReference type="EMBL" id="CP012333">
    <property type="protein sequence ID" value="AKV01047.1"/>
    <property type="molecule type" value="Genomic_DNA"/>
</dbReference>
<dbReference type="STRING" id="1391654.AKJ09_07710"/>
<dbReference type="KEGG" id="llu:AKJ09_07710"/>
<proteinExistence type="predicted"/>
<keyword evidence="1" id="KW-0732">Signal</keyword>
<evidence type="ECO:0000313" key="3">
    <source>
        <dbReference type="Proteomes" id="UP000064967"/>
    </source>
</evidence>
<dbReference type="AlphaFoldDB" id="A0A0K1Q5V8"/>
<dbReference type="Proteomes" id="UP000064967">
    <property type="component" value="Chromosome"/>
</dbReference>
<keyword evidence="3" id="KW-1185">Reference proteome</keyword>
<organism evidence="2 3">
    <name type="scientific">Labilithrix luteola</name>
    <dbReference type="NCBI Taxonomy" id="1391654"/>
    <lineage>
        <taxon>Bacteria</taxon>
        <taxon>Pseudomonadati</taxon>
        <taxon>Myxococcota</taxon>
        <taxon>Polyangia</taxon>
        <taxon>Polyangiales</taxon>
        <taxon>Labilitrichaceae</taxon>
        <taxon>Labilithrix</taxon>
    </lineage>
</organism>
<evidence type="ECO:0000256" key="1">
    <source>
        <dbReference type="SAM" id="SignalP"/>
    </source>
</evidence>
<feature type="chain" id="PRO_5005466864" description="Lipoprotein" evidence="1">
    <location>
        <begin position="20"/>
        <end position="144"/>
    </location>
</feature>
<evidence type="ECO:0000313" key="2">
    <source>
        <dbReference type="EMBL" id="AKV01047.1"/>
    </source>
</evidence>
<reference evidence="2 3" key="1">
    <citation type="submission" date="2015-08" db="EMBL/GenBank/DDBJ databases">
        <authorList>
            <person name="Babu N.S."/>
            <person name="Beckwith C.J."/>
            <person name="Beseler K.G."/>
            <person name="Brison A."/>
            <person name="Carone J.V."/>
            <person name="Caskin T.P."/>
            <person name="Diamond M."/>
            <person name="Durham M.E."/>
            <person name="Foxe J.M."/>
            <person name="Go M."/>
            <person name="Henderson B.A."/>
            <person name="Jones I.B."/>
            <person name="McGettigan J.A."/>
            <person name="Micheletti S.J."/>
            <person name="Nasrallah M.E."/>
            <person name="Ortiz D."/>
            <person name="Piller C.R."/>
            <person name="Privatt S.R."/>
            <person name="Schneider S.L."/>
            <person name="Sharp S."/>
            <person name="Smith T.C."/>
            <person name="Stanton J.D."/>
            <person name="Ullery H.E."/>
            <person name="Wilson R.J."/>
            <person name="Serrano M.G."/>
            <person name="Buck G."/>
            <person name="Lee V."/>
            <person name="Wang Y."/>
            <person name="Carvalho R."/>
            <person name="Voegtly L."/>
            <person name="Shi R."/>
            <person name="Duckworth R."/>
            <person name="Johnson A."/>
            <person name="Loviza R."/>
            <person name="Walstead R."/>
            <person name="Shah Z."/>
            <person name="Kiflezghi M."/>
            <person name="Wade K."/>
            <person name="Ball S.L."/>
            <person name="Bradley K.W."/>
            <person name="Asai D.J."/>
            <person name="Bowman C.A."/>
            <person name="Russell D.A."/>
            <person name="Pope W.H."/>
            <person name="Jacobs-Sera D."/>
            <person name="Hendrix R.W."/>
            <person name="Hatfull G.F."/>
        </authorList>
    </citation>
    <scope>NUCLEOTIDE SEQUENCE [LARGE SCALE GENOMIC DNA]</scope>
    <source>
        <strain evidence="2 3">DSM 27648</strain>
    </source>
</reference>
<protein>
    <recommendedName>
        <fullName evidence="4">Lipoprotein</fullName>
    </recommendedName>
</protein>
<evidence type="ECO:0008006" key="4">
    <source>
        <dbReference type="Google" id="ProtNLM"/>
    </source>
</evidence>
<name>A0A0K1Q5V8_9BACT</name>
<sequence length="144" mass="15011">MLALGAAACALVASGCSHGAALMVDSVSATRIVSNDQDNGKIQVDVEVRATEQGGGAIGNYCVAVYWFTPGVNPEFVPVALAYPFSPSRVLCSDGGNEPGVRLDDGDRRVVRFLSNETNLVPGQPFRAQANVGTIIDAKDESTP</sequence>